<evidence type="ECO:0000256" key="5">
    <source>
        <dbReference type="ARBA" id="ARBA00023242"/>
    </source>
</evidence>
<evidence type="ECO:0000256" key="4">
    <source>
        <dbReference type="ARBA" id="ARBA00023163"/>
    </source>
</evidence>
<dbReference type="GO" id="GO:0000122">
    <property type="term" value="P:negative regulation of transcription by RNA polymerase II"/>
    <property type="evidence" value="ECO:0007669"/>
    <property type="project" value="TreeGrafter"/>
</dbReference>
<gene>
    <name evidence="8" type="ORF">C922_00998</name>
</gene>
<dbReference type="AlphaFoldDB" id="W7AHW0"/>
<evidence type="ECO:0000256" key="6">
    <source>
        <dbReference type="SAM" id="Coils"/>
    </source>
</evidence>
<name>W7AHW0_9APIC</name>
<keyword evidence="3" id="KW-0805">Transcription regulation</keyword>
<feature type="domain" description="Myb-like" evidence="7">
    <location>
        <begin position="143"/>
        <end position="194"/>
    </location>
</feature>
<dbReference type="GO" id="GO:0032259">
    <property type="term" value="P:methylation"/>
    <property type="evidence" value="ECO:0007669"/>
    <property type="project" value="UniProtKB-KW"/>
</dbReference>
<dbReference type="OrthoDB" id="19740at2759"/>
<proteinExistence type="predicted"/>
<dbReference type="SMART" id="SM00717">
    <property type="entry name" value="SANT"/>
    <property type="match status" value="1"/>
</dbReference>
<dbReference type="GO" id="GO:0006281">
    <property type="term" value="P:DNA repair"/>
    <property type="evidence" value="ECO:0007669"/>
    <property type="project" value="InterPro"/>
</dbReference>
<keyword evidence="8" id="KW-0808">Transferase</keyword>
<dbReference type="GO" id="GO:0006338">
    <property type="term" value="P:chromatin remodeling"/>
    <property type="evidence" value="ECO:0007669"/>
    <property type="project" value="InterPro"/>
</dbReference>
<feature type="coiled-coil region" evidence="6">
    <location>
        <begin position="368"/>
        <end position="402"/>
    </location>
</feature>
<dbReference type="SUPFAM" id="SSF46689">
    <property type="entry name" value="Homeodomain-like"/>
    <property type="match status" value="1"/>
</dbReference>
<dbReference type="Proteomes" id="UP000030640">
    <property type="component" value="Unassembled WGS sequence"/>
</dbReference>
<dbReference type="InterPro" id="IPR027109">
    <property type="entry name" value="Swc4/Dmap1"/>
</dbReference>
<dbReference type="Pfam" id="PF16282">
    <property type="entry name" value="SANT_DAMP1_like"/>
    <property type="match status" value="1"/>
</dbReference>
<dbReference type="GO" id="GO:0003714">
    <property type="term" value="F:transcription corepressor activity"/>
    <property type="evidence" value="ECO:0007669"/>
    <property type="project" value="TreeGrafter"/>
</dbReference>
<dbReference type="GO" id="GO:0035267">
    <property type="term" value="C:NuA4 histone acetyltransferase complex"/>
    <property type="evidence" value="ECO:0007669"/>
    <property type="project" value="InterPro"/>
</dbReference>
<keyword evidence="2" id="KW-0156">Chromatin regulator</keyword>
<dbReference type="InterPro" id="IPR009057">
    <property type="entry name" value="Homeodomain-like_sf"/>
</dbReference>
<evidence type="ECO:0000259" key="7">
    <source>
        <dbReference type="SMART" id="SM00717"/>
    </source>
</evidence>
<evidence type="ECO:0000256" key="1">
    <source>
        <dbReference type="ARBA" id="ARBA00004123"/>
    </source>
</evidence>
<dbReference type="InterPro" id="IPR001005">
    <property type="entry name" value="SANT/Myb"/>
</dbReference>
<reference evidence="8 9" key="1">
    <citation type="submission" date="2013-02" db="EMBL/GenBank/DDBJ databases">
        <title>The Genome Sequence of Plasmodium inui San Antonio 1.</title>
        <authorList>
            <consortium name="The Broad Institute Genome Sequencing Platform"/>
            <consortium name="The Broad Institute Genome Sequencing Center for Infectious Disease"/>
            <person name="Neafsey D."/>
            <person name="Cheeseman I."/>
            <person name="Volkman S."/>
            <person name="Adams J."/>
            <person name="Walker B."/>
            <person name="Young S.K."/>
            <person name="Zeng Q."/>
            <person name="Gargeya S."/>
            <person name="Fitzgerald M."/>
            <person name="Haas B."/>
            <person name="Abouelleil A."/>
            <person name="Alvarado L."/>
            <person name="Arachchi H.M."/>
            <person name="Berlin A.M."/>
            <person name="Chapman S.B."/>
            <person name="Dewar J."/>
            <person name="Goldberg J."/>
            <person name="Griggs A."/>
            <person name="Gujja S."/>
            <person name="Hansen M."/>
            <person name="Howarth C."/>
            <person name="Imamovic A."/>
            <person name="Larimer J."/>
            <person name="McCowan C."/>
            <person name="Murphy C."/>
            <person name="Neiman D."/>
            <person name="Pearson M."/>
            <person name="Priest M."/>
            <person name="Roberts A."/>
            <person name="Saif S."/>
            <person name="Shea T."/>
            <person name="Sisk P."/>
            <person name="Sykes S."/>
            <person name="Wortman J."/>
            <person name="Nusbaum C."/>
            <person name="Birren B."/>
        </authorList>
    </citation>
    <scope>NUCLEOTIDE SEQUENCE [LARGE SCALE GENOMIC DNA]</scope>
    <source>
        <strain evidence="8 9">San Antonio 1</strain>
    </source>
</reference>
<evidence type="ECO:0000256" key="3">
    <source>
        <dbReference type="ARBA" id="ARBA00023015"/>
    </source>
</evidence>
<dbReference type="GO" id="GO:0008168">
    <property type="term" value="F:methyltransferase activity"/>
    <property type="evidence" value="ECO:0007669"/>
    <property type="project" value="UniProtKB-KW"/>
</dbReference>
<sequence length="403" mass="48833">MSHIYDMLGINIDKIKNKKKQKEKKSKQELNFLKQNDNMFSLPTSSKTINFSSKNVSIWRLVSFRNKCRKDDLILKKWKKIGYKNDKGDRGARADRTDRTDRTDRSAFDENNVEDDYTFERFNKKINIIKYTDEFYEKEIKNMNPKWTKEETDYLFKLCEKYECHFVIVHDVYDEKYKRTIEEIKDRFYSVSKKVIEDLFDQKIKLEEAKKIKNNSDILKLKEAKAKHPLVKFTYNIEADIERKNLIHKTYTVSKKDVMLEEITMENIKKFENKIKQELKKASDMKKLKKRFELTTEEIVQINKLPEDDKEEKNIYSARYYFQKLKIDISYYDKLDTYLKDNEIDKPTIYTENICFLYGILRTDVAILLNLRKKIEKLKQEREFWKTQLRSLEEEHLKKKNKA</sequence>
<dbReference type="InterPro" id="IPR032563">
    <property type="entry name" value="DAMP1_SANT-like"/>
</dbReference>
<dbReference type="Gene3D" id="1.10.10.60">
    <property type="entry name" value="Homeodomain-like"/>
    <property type="match status" value="1"/>
</dbReference>
<dbReference type="EMBL" id="KI965462">
    <property type="protein sequence ID" value="EUD68599.1"/>
    <property type="molecule type" value="Genomic_DNA"/>
</dbReference>
<evidence type="ECO:0000313" key="9">
    <source>
        <dbReference type="Proteomes" id="UP000030640"/>
    </source>
</evidence>
<evidence type="ECO:0000256" key="2">
    <source>
        <dbReference type="ARBA" id="ARBA00022853"/>
    </source>
</evidence>
<feature type="coiled-coil region" evidence="6">
    <location>
        <begin position="268"/>
        <end position="305"/>
    </location>
</feature>
<dbReference type="PANTHER" id="PTHR12855:SF10">
    <property type="entry name" value="DNA METHYLTRANSFERASE 1-ASSOCIATED PROTEIN 1"/>
    <property type="match status" value="1"/>
</dbReference>
<accession>W7AHW0</accession>
<keyword evidence="4" id="KW-0804">Transcription</keyword>
<keyword evidence="8" id="KW-0489">Methyltransferase</keyword>
<dbReference type="VEuPathDB" id="PlasmoDB:C922_00998"/>
<evidence type="ECO:0000313" key="8">
    <source>
        <dbReference type="EMBL" id="EUD68599.1"/>
    </source>
</evidence>
<organism evidence="8 9">
    <name type="scientific">Plasmodium inui San Antonio 1</name>
    <dbReference type="NCBI Taxonomy" id="1237626"/>
    <lineage>
        <taxon>Eukaryota</taxon>
        <taxon>Sar</taxon>
        <taxon>Alveolata</taxon>
        <taxon>Apicomplexa</taxon>
        <taxon>Aconoidasida</taxon>
        <taxon>Haemosporida</taxon>
        <taxon>Plasmodiidae</taxon>
        <taxon>Plasmodium</taxon>
        <taxon>Plasmodium (Plasmodium)</taxon>
    </lineage>
</organism>
<keyword evidence="9" id="KW-1185">Reference proteome</keyword>
<comment type="subcellular location">
    <subcellularLocation>
        <location evidence="1">Nucleus</location>
    </subcellularLocation>
</comment>
<keyword evidence="5" id="KW-0539">Nucleus</keyword>
<dbReference type="GO" id="GO:0000812">
    <property type="term" value="C:Swr1 complex"/>
    <property type="evidence" value="ECO:0007669"/>
    <property type="project" value="TreeGrafter"/>
</dbReference>
<feature type="coiled-coil region" evidence="6">
    <location>
        <begin position="5"/>
        <end position="36"/>
    </location>
</feature>
<dbReference type="GeneID" id="20036272"/>
<protein>
    <submittedName>
        <fullName evidence="8">DNA methyltransferase 1-associated protein 1</fullName>
    </submittedName>
</protein>
<dbReference type="PANTHER" id="PTHR12855">
    <property type="entry name" value="DNA METHYLTRANSFERASE 1-ASSOCIATED PROTEIN 1 FAMILY MEMBER"/>
    <property type="match status" value="1"/>
</dbReference>
<keyword evidence="6" id="KW-0175">Coiled coil</keyword>
<dbReference type="RefSeq" id="XP_008814829.1">
    <property type="nucleotide sequence ID" value="XM_008816607.1"/>
</dbReference>